<sequence length="539" mass="61903">MAAPSKRRKVEKGPAVKQQFTIKFPGTLLYIVDAKIPRVRVDHLKKLARGKGIPVADNLSNDVTHIISELETRDKVLEILNKRYRDVKHVYLENEVEIVSIHWFTASMEENKPIKVTAEHKLPQEQKETIATIEDEAEYQDTKYACQRRTPLKHHNKIFTDALEVLEKNADYTGGDQDYSRALAFRRASASLKSLPHTVTSMRDVANLKDIGKHCKDVIREILEKGYSTEIEDIKSSEWFKTIQLFVGIYGCGPATARKWYNMGYRTLEDIKKSTTIHLTADQRNGIRFYDDLQTPVIRREAEAIRNFIIEEIKEISNDFTVVITGGFIRGKDSGHDVDLLMSHPDNGKEKGVLQKLITNLKQKNLLLECSLQANTFHKESLKSPKHYKSSMLDHFEKSLSIFRLEKSMVDKYTSCGGASKTTEKVQGGKSCSSNTKSDDYILKHTDSFDLPKDRTWRAVRVDFVVCPQSQYGYALLGWVGSKMFNRSIRLYADRELGMMLSSHGLYDRINQQYIPASSEQEIFEHLKLTWIEHEDRNC</sequence>
<dbReference type="RefSeq" id="XP_002731933.1">
    <property type="nucleotide sequence ID" value="XM_002731887.1"/>
</dbReference>
<dbReference type="Pfam" id="PF14791">
    <property type="entry name" value="DNA_pol_B_thumb"/>
    <property type="match status" value="1"/>
</dbReference>
<evidence type="ECO:0000256" key="8">
    <source>
        <dbReference type="ARBA" id="ARBA00023242"/>
    </source>
</evidence>
<evidence type="ECO:0000256" key="6">
    <source>
        <dbReference type="ARBA" id="ARBA00022723"/>
    </source>
</evidence>
<dbReference type="PRINTS" id="PR00871">
    <property type="entry name" value="DNAPOLXTDT"/>
</dbReference>
<dbReference type="InterPro" id="IPR001357">
    <property type="entry name" value="BRCT_dom"/>
</dbReference>
<dbReference type="InterPro" id="IPR022312">
    <property type="entry name" value="DNA_pol_X"/>
</dbReference>
<dbReference type="InterPro" id="IPR019843">
    <property type="entry name" value="DNA_pol-X_BS"/>
</dbReference>
<dbReference type="PROSITE" id="PS50172">
    <property type="entry name" value="BRCT"/>
    <property type="match status" value="1"/>
</dbReference>
<comment type="similarity">
    <text evidence="3 9">Belongs to the DNA polymerase type-X family.</text>
</comment>
<keyword evidence="4 9" id="KW-0808">Transferase</keyword>
<dbReference type="PANTHER" id="PTHR11276">
    <property type="entry name" value="DNA POLYMERASE TYPE-X FAMILY MEMBER"/>
    <property type="match status" value="1"/>
</dbReference>
<evidence type="ECO:0000256" key="5">
    <source>
        <dbReference type="ARBA" id="ARBA00022695"/>
    </source>
</evidence>
<dbReference type="SUPFAM" id="SSF81301">
    <property type="entry name" value="Nucleotidyltransferase"/>
    <property type="match status" value="1"/>
</dbReference>
<evidence type="ECO:0000256" key="7">
    <source>
        <dbReference type="ARBA" id="ARBA00022842"/>
    </source>
</evidence>
<dbReference type="InterPro" id="IPR037160">
    <property type="entry name" value="DNA_Pol_thumb_sf"/>
</dbReference>
<evidence type="ECO:0000256" key="1">
    <source>
        <dbReference type="ARBA" id="ARBA00001946"/>
    </source>
</evidence>
<dbReference type="CDD" id="cd00141">
    <property type="entry name" value="NT_POLXc"/>
    <property type="match status" value="1"/>
</dbReference>
<dbReference type="Pfam" id="PF14716">
    <property type="entry name" value="HHH_8"/>
    <property type="match status" value="1"/>
</dbReference>
<comment type="cofactor">
    <cofactor evidence="1">
        <name>Mg(2+)</name>
        <dbReference type="ChEBI" id="CHEBI:18420"/>
    </cofactor>
</comment>
<evidence type="ECO:0000256" key="4">
    <source>
        <dbReference type="ARBA" id="ARBA00022679"/>
    </source>
</evidence>
<protein>
    <submittedName>
        <fullName evidence="12">DNA nucleotidylexotransferase-like</fullName>
    </submittedName>
</protein>
<reference evidence="12" key="1">
    <citation type="submission" date="2025-08" db="UniProtKB">
        <authorList>
            <consortium name="RefSeq"/>
        </authorList>
    </citation>
    <scope>IDENTIFICATION</scope>
    <source>
        <tissue evidence="12">Testes</tissue>
    </source>
</reference>
<keyword evidence="7 9" id="KW-0460">Magnesium</keyword>
<evidence type="ECO:0000256" key="2">
    <source>
        <dbReference type="ARBA" id="ARBA00004123"/>
    </source>
</evidence>
<accession>A0ABM0GKK3</accession>
<dbReference type="InterPro" id="IPR010996">
    <property type="entry name" value="HHH_MUS81"/>
</dbReference>
<dbReference type="InterPro" id="IPR001726">
    <property type="entry name" value="TdT/Mu"/>
</dbReference>
<dbReference type="InterPro" id="IPR043519">
    <property type="entry name" value="NT_sf"/>
</dbReference>
<evidence type="ECO:0000313" key="12">
    <source>
        <dbReference type="RefSeq" id="XP_002731933.1"/>
    </source>
</evidence>
<organism evidence="11 12">
    <name type="scientific">Saccoglossus kowalevskii</name>
    <name type="common">Acorn worm</name>
    <dbReference type="NCBI Taxonomy" id="10224"/>
    <lineage>
        <taxon>Eukaryota</taxon>
        <taxon>Metazoa</taxon>
        <taxon>Hemichordata</taxon>
        <taxon>Enteropneusta</taxon>
        <taxon>Harrimaniidae</taxon>
        <taxon>Saccoglossus</taxon>
    </lineage>
</organism>
<evidence type="ECO:0000256" key="3">
    <source>
        <dbReference type="ARBA" id="ARBA00008323"/>
    </source>
</evidence>
<name>A0ABM0GKK3_SACKO</name>
<dbReference type="Gene3D" id="3.30.210.10">
    <property type="entry name" value="DNA polymerase, thumb domain"/>
    <property type="match status" value="1"/>
</dbReference>
<feature type="domain" description="BRCT" evidence="10">
    <location>
        <begin position="19"/>
        <end position="114"/>
    </location>
</feature>
<evidence type="ECO:0000256" key="9">
    <source>
        <dbReference type="PIRNR" id="PIRNR000817"/>
    </source>
</evidence>
<dbReference type="InterPro" id="IPR002054">
    <property type="entry name" value="DNA-dir_DNA_pol_X"/>
</dbReference>
<dbReference type="Gene3D" id="3.40.50.10190">
    <property type="entry name" value="BRCT domain"/>
    <property type="match status" value="1"/>
</dbReference>
<dbReference type="Pfam" id="PF10391">
    <property type="entry name" value="DNA_pol_lambd_f"/>
    <property type="match status" value="1"/>
</dbReference>
<comment type="subcellular location">
    <subcellularLocation>
        <location evidence="2 9">Nucleus</location>
    </subcellularLocation>
</comment>
<dbReference type="Gene3D" id="1.10.150.110">
    <property type="entry name" value="DNA polymerase beta, N-terminal domain-like"/>
    <property type="match status" value="1"/>
</dbReference>
<dbReference type="Pfam" id="PF14792">
    <property type="entry name" value="DNA_pol_B_palm"/>
    <property type="match status" value="1"/>
</dbReference>
<dbReference type="PRINTS" id="PR00869">
    <property type="entry name" value="DNAPOLX"/>
</dbReference>
<evidence type="ECO:0000259" key="10">
    <source>
        <dbReference type="PROSITE" id="PS50172"/>
    </source>
</evidence>
<dbReference type="InterPro" id="IPR036420">
    <property type="entry name" value="BRCT_dom_sf"/>
</dbReference>
<gene>
    <name evidence="12" type="primary">LOC100373551</name>
</gene>
<dbReference type="PANTHER" id="PTHR11276:SF40">
    <property type="entry name" value="BRCT DOMAIN-CONTAINING PROTEIN"/>
    <property type="match status" value="1"/>
</dbReference>
<dbReference type="SMART" id="SM00483">
    <property type="entry name" value="POLXc"/>
    <property type="match status" value="1"/>
</dbReference>
<keyword evidence="5 9" id="KW-0548">Nucleotidyltransferase</keyword>
<dbReference type="SUPFAM" id="SSF52113">
    <property type="entry name" value="BRCT domain"/>
    <property type="match status" value="1"/>
</dbReference>
<dbReference type="Proteomes" id="UP000694865">
    <property type="component" value="Unplaced"/>
</dbReference>
<proteinExistence type="inferred from homology"/>
<dbReference type="InterPro" id="IPR029398">
    <property type="entry name" value="PolB_thumb"/>
</dbReference>
<dbReference type="InterPro" id="IPR028207">
    <property type="entry name" value="DNA_pol_B_palm_palm"/>
</dbReference>
<dbReference type="SUPFAM" id="SSF81585">
    <property type="entry name" value="PsbU/PolX domain-like"/>
    <property type="match status" value="1"/>
</dbReference>
<dbReference type="SMART" id="SM00292">
    <property type="entry name" value="BRCT"/>
    <property type="match status" value="1"/>
</dbReference>
<dbReference type="GeneID" id="100373551"/>
<dbReference type="InterPro" id="IPR018944">
    <property type="entry name" value="DNA_pol_lambd_fingers_domain"/>
</dbReference>
<dbReference type="SUPFAM" id="SSF47802">
    <property type="entry name" value="DNA polymerase beta, N-terminal domain-like"/>
    <property type="match status" value="1"/>
</dbReference>
<dbReference type="Gene3D" id="1.10.150.20">
    <property type="entry name" value="5' to 3' exonuclease, C-terminal subdomain"/>
    <property type="match status" value="1"/>
</dbReference>
<dbReference type="PIRSF" id="PIRSF000817">
    <property type="entry name" value="DNA_NT"/>
    <property type="match status" value="1"/>
</dbReference>
<evidence type="ECO:0000313" key="11">
    <source>
        <dbReference type="Proteomes" id="UP000694865"/>
    </source>
</evidence>
<dbReference type="InterPro" id="IPR027421">
    <property type="entry name" value="DNA_pol_lamdba_lyase_dom_sf"/>
</dbReference>
<dbReference type="Gene3D" id="3.30.460.10">
    <property type="entry name" value="Beta Polymerase, domain 2"/>
    <property type="match status" value="1"/>
</dbReference>
<keyword evidence="8 9" id="KW-0539">Nucleus</keyword>
<keyword evidence="11" id="KW-1185">Reference proteome</keyword>
<dbReference type="PROSITE" id="PS00522">
    <property type="entry name" value="DNA_POLYMERASE_X"/>
    <property type="match status" value="1"/>
</dbReference>
<keyword evidence="6 9" id="KW-0479">Metal-binding</keyword>